<dbReference type="EMBL" id="CACVKT020001854">
    <property type="protein sequence ID" value="CAC5372558.1"/>
    <property type="molecule type" value="Genomic_DNA"/>
</dbReference>
<evidence type="ECO:0000313" key="8">
    <source>
        <dbReference type="Proteomes" id="UP000507470"/>
    </source>
</evidence>
<gene>
    <name evidence="7" type="ORF">MCOR_10614</name>
</gene>
<evidence type="ECO:0000256" key="1">
    <source>
        <dbReference type="ARBA" id="ARBA00004167"/>
    </source>
</evidence>
<evidence type="ECO:0000313" key="7">
    <source>
        <dbReference type="EMBL" id="CAC5372558.1"/>
    </source>
</evidence>
<dbReference type="Proteomes" id="UP000507470">
    <property type="component" value="Unassembled WGS sequence"/>
</dbReference>
<dbReference type="GO" id="GO:0038023">
    <property type="term" value="F:signaling receptor activity"/>
    <property type="evidence" value="ECO:0007669"/>
    <property type="project" value="TreeGrafter"/>
</dbReference>
<reference evidence="7 8" key="1">
    <citation type="submission" date="2020-06" db="EMBL/GenBank/DDBJ databases">
        <authorList>
            <person name="Li R."/>
            <person name="Bekaert M."/>
        </authorList>
    </citation>
    <scope>NUCLEOTIDE SEQUENCE [LARGE SCALE GENOMIC DNA]</scope>
    <source>
        <strain evidence="8">wild</strain>
    </source>
</reference>
<keyword evidence="5 6" id="KW-0472">Membrane</keyword>
<sequence length="352" mass="41090">MRNISELDVSFNACLRFAALENITTDLQQSAIKILKVNYIHGSFEMSTVLKTSHILNLNKTSLVRFEAAGNRIQRIESGALQNFQVSLESADFNDNVFSIDIYMFDVLHMPITSLDVSQTFSSHNVLASYIEMCCQEHLDLSENMLDDINFKVSHMKKLMLFVLRNNRISTLSEYAMKKFDLLTNINANLTIDLSGYNLVCNCDTLSFVQWMATTPIHFYRRKKYKCQMSNNTIILLINPRDVYETLKKECMSYEGIIIGITSGILMFIFILCGGIVYRYRWKLRYLYYMVKVKWHDHEYQSDNTEVRLYVYDVIVSYADEDQTFVYNLLVHQLKKRMEFSCAFTSGTFTRK</sequence>
<dbReference type="PANTHER" id="PTHR24365">
    <property type="entry name" value="TOLL-LIKE RECEPTOR"/>
    <property type="match status" value="1"/>
</dbReference>
<accession>A0A6J8AUR9</accession>
<dbReference type="InterPro" id="IPR032675">
    <property type="entry name" value="LRR_dom_sf"/>
</dbReference>
<evidence type="ECO:0000256" key="5">
    <source>
        <dbReference type="ARBA" id="ARBA00023136"/>
    </source>
</evidence>
<dbReference type="GO" id="GO:0007165">
    <property type="term" value="P:signal transduction"/>
    <property type="evidence" value="ECO:0007669"/>
    <property type="project" value="TreeGrafter"/>
</dbReference>
<dbReference type="AlphaFoldDB" id="A0A6J8AUR9"/>
<dbReference type="Gene3D" id="3.80.10.10">
    <property type="entry name" value="Ribonuclease Inhibitor"/>
    <property type="match status" value="1"/>
</dbReference>
<proteinExistence type="predicted"/>
<dbReference type="OrthoDB" id="1421090at2759"/>
<evidence type="ECO:0000256" key="3">
    <source>
        <dbReference type="ARBA" id="ARBA00022729"/>
    </source>
</evidence>
<keyword evidence="2 6" id="KW-0812">Transmembrane</keyword>
<evidence type="ECO:0000256" key="6">
    <source>
        <dbReference type="SAM" id="Phobius"/>
    </source>
</evidence>
<dbReference type="GO" id="GO:0005886">
    <property type="term" value="C:plasma membrane"/>
    <property type="evidence" value="ECO:0007669"/>
    <property type="project" value="TreeGrafter"/>
</dbReference>
<keyword evidence="8" id="KW-1185">Reference proteome</keyword>
<protein>
    <recommendedName>
        <fullName evidence="9">LRRCT domain-containing protein</fullName>
    </recommendedName>
</protein>
<evidence type="ECO:0008006" key="9">
    <source>
        <dbReference type="Google" id="ProtNLM"/>
    </source>
</evidence>
<feature type="transmembrane region" description="Helical" evidence="6">
    <location>
        <begin position="257"/>
        <end position="280"/>
    </location>
</feature>
<comment type="subcellular location">
    <subcellularLocation>
        <location evidence="1">Membrane</location>
        <topology evidence="1">Single-pass membrane protein</topology>
    </subcellularLocation>
</comment>
<keyword evidence="3" id="KW-0732">Signal</keyword>
<organism evidence="7 8">
    <name type="scientific">Mytilus coruscus</name>
    <name type="common">Sea mussel</name>
    <dbReference type="NCBI Taxonomy" id="42192"/>
    <lineage>
        <taxon>Eukaryota</taxon>
        <taxon>Metazoa</taxon>
        <taxon>Spiralia</taxon>
        <taxon>Lophotrochozoa</taxon>
        <taxon>Mollusca</taxon>
        <taxon>Bivalvia</taxon>
        <taxon>Autobranchia</taxon>
        <taxon>Pteriomorphia</taxon>
        <taxon>Mytilida</taxon>
        <taxon>Mytiloidea</taxon>
        <taxon>Mytilidae</taxon>
        <taxon>Mytilinae</taxon>
        <taxon>Mytilus</taxon>
    </lineage>
</organism>
<evidence type="ECO:0000256" key="4">
    <source>
        <dbReference type="ARBA" id="ARBA00022989"/>
    </source>
</evidence>
<dbReference type="SUPFAM" id="SSF52058">
    <property type="entry name" value="L domain-like"/>
    <property type="match status" value="1"/>
</dbReference>
<name>A0A6J8AUR9_MYTCO</name>
<evidence type="ECO:0000256" key="2">
    <source>
        <dbReference type="ARBA" id="ARBA00022692"/>
    </source>
</evidence>
<dbReference type="PANTHER" id="PTHR24365:SF530">
    <property type="entry name" value="MSTPROX-RELATED"/>
    <property type="match status" value="1"/>
</dbReference>
<keyword evidence="4 6" id="KW-1133">Transmembrane helix</keyword>